<keyword evidence="7" id="KW-0472">Membrane</keyword>
<feature type="transmembrane region" description="Helical" evidence="7">
    <location>
        <begin position="329"/>
        <end position="348"/>
    </location>
</feature>
<dbReference type="InterPro" id="IPR032807">
    <property type="entry name" value="GNVR"/>
</dbReference>
<name>A0A2H9T3X6_9ZZZZ</name>
<evidence type="ECO:0000256" key="5">
    <source>
        <dbReference type="ARBA" id="ARBA00023137"/>
    </source>
</evidence>
<organism evidence="10">
    <name type="scientific">invertebrate metagenome</name>
    <dbReference type="NCBI Taxonomy" id="1711999"/>
    <lineage>
        <taxon>unclassified sequences</taxon>
        <taxon>metagenomes</taxon>
        <taxon>organismal metagenomes</taxon>
    </lineage>
</organism>
<dbReference type="InterPro" id="IPR025669">
    <property type="entry name" value="AAA_dom"/>
</dbReference>
<comment type="caution">
    <text evidence="10">The sequence shown here is derived from an EMBL/GenBank/DDBJ whole genome shotgun (WGS) entry which is preliminary data.</text>
</comment>
<dbReference type="PANTHER" id="PTHR32309">
    <property type="entry name" value="TYROSINE-PROTEIN KINASE"/>
    <property type="match status" value="1"/>
</dbReference>
<dbReference type="InterPro" id="IPR027417">
    <property type="entry name" value="P-loop_NTPase"/>
</dbReference>
<sequence length="616" mass="68513">MIGRAVARRFSPDAEAGELINTPWLWFSGYGWGGEALKIERFEMHSSLLDQPYTLVAGENGHYQLWLDDRMILTGKVGEAAQSKDQQLRLFVSLLQARPGTRFNVTDQLLVSTVNQLSQRLSVSEKGKKTGVLSLSLTGPSRPENSRLLEAIIQRYVRQNIERVSAEAQNSLKFLERQLPEMKKDVELAESKLHRFQQENQTVDLTMETQAVLDQAVTIDTQLAKLDMQIEQMSQRYTANHPVMEELQLQRQLIVDRQDKFSDQARGLPKTQQEVMRLARDVQVSTEVYTELLNKAQELKIVKASAVGNVRILDHALSGITPVKPKKPLIFVLAVLLGGMCGTGFVFLRDMLRQGVKTPEEIEAKTGLSVFATIPQSEQNLLLERNARKQGGGFMLAQSAPDDLAVESLRSLRTNLSFTMMEGKDNRVMITGPSPGIGKSFVSANLALLLAESGEKVLLIDGDMRKGRLNHYFGVKRGDGLSNILAGTAGYDAVREINKKCYLMTTGLLPPNPSELLMSHGFTELLENVSPLYDIVLVDTPPILAVTDAAIIGRKCGRTFMVTRAEKNTASEISYAAKRLQQAKVNVKGCILNGMVYTSSCYGQYGYYHYKYGSES</sequence>
<evidence type="ECO:0000256" key="1">
    <source>
        <dbReference type="ARBA" id="ARBA00022679"/>
    </source>
</evidence>
<evidence type="ECO:0000313" key="10">
    <source>
        <dbReference type="EMBL" id="PJE77909.1"/>
    </source>
</evidence>
<dbReference type="PANTHER" id="PTHR32309:SF32">
    <property type="entry name" value="TYROSINE-PROTEIN KINASE ETK-RELATED"/>
    <property type="match status" value="1"/>
</dbReference>
<keyword evidence="2" id="KW-0547">Nucleotide-binding</keyword>
<evidence type="ECO:0000256" key="6">
    <source>
        <dbReference type="SAM" id="Coils"/>
    </source>
</evidence>
<dbReference type="NCBIfam" id="TIGR01007">
    <property type="entry name" value="eps_fam"/>
    <property type="match status" value="1"/>
</dbReference>
<evidence type="ECO:0000259" key="8">
    <source>
        <dbReference type="Pfam" id="PF13614"/>
    </source>
</evidence>
<dbReference type="CDD" id="cd05387">
    <property type="entry name" value="BY-kinase"/>
    <property type="match status" value="1"/>
</dbReference>
<dbReference type="FunFam" id="3.40.50.300:FF:000527">
    <property type="entry name" value="Tyrosine-protein kinase etk"/>
    <property type="match status" value="1"/>
</dbReference>
<keyword evidence="7" id="KW-1133">Transmembrane helix</keyword>
<feature type="domain" description="Tyrosine-protein kinase G-rich" evidence="9">
    <location>
        <begin position="270"/>
        <end position="351"/>
    </location>
</feature>
<dbReference type="InterPro" id="IPR050445">
    <property type="entry name" value="Bact_polysacc_biosynth/exp"/>
</dbReference>
<dbReference type="SUPFAM" id="SSF52540">
    <property type="entry name" value="P-loop containing nucleoside triphosphate hydrolases"/>
    <property type="match status" value="1"/>
</dbReference>
<dbReference type="AlphaFoldDB" id="A0A2H9T3X6"/>
<feature type="domain" description="AAA" evidence="8">
    <location>
        <begin position="436"/>
        <end position="547"/>
    </location>
</feature>
<dbReference type="Pfam" id="PF13807">
    <property type="entry name" value="GNVR"/>
    <property type="match status" value="1"/>
</dbReference>
<proteinExistence type="predicted"/>
<dbReference type="InterPro" id="IPR005702">
    <property type="entry name" value="Wzc-like_C"/>
</dbReference>
<dbReference type="GO" id="GO:0005524">
    <property type="term" value="F:ATP binding"/>
    <property type="evidence" value="ECO:0007669"/>
    <property type="project" value="UniProtKB-KW"/>
</dbReference>
<feature type="coiled-coil region" evidence="6">
    <location>
        <begin position="158"/>
        <end position="199"/>
    </location>
</feature>
<dbReference type="Pfam" id="PF13614">
    <property type="entry name" value="AAA_31"/>
    <property type="match status" value="1"/>
</dbReference>
<protein>
    <submittedName>
        <fullName evidence="10">Tyrosine-protein kinase wzc</fullName>
        <ecNumber evidence="10">2.7.10.-</ecNumber>
    </submittedName>
</protein>
<keyword evidence="3 10" id="KW-0418">Kinase</keyword>
<evidence type="ECO:0000259" key="9">
    <source>
        <dbReference type="Pfam" id="PF13807"/>
    </source>
</evidence>
<dbReference type="EMBL" id="NSIT01000328">
    <property type="protein sequence ID" value="PJE77909.1"/>
    <property type="molecule type" value="Genomic_DNA"/>
</dbReference>
<dbReference type="EC" id="2.7.10.-" evidence="10"/>
<evidence type="ECO:0000256" key="3">
    <source>
        <dbReference type="ARBA" id="ARBA00022777"/>
    </source>
</evidence>
<keyword evidence="5" id="KW-0829">Tyrosine-protein kinase</keyword>
<dbReference type="Pfam" id="PF23607">
    <property type="entry name" value="WZC_N"/>
    <property type="match status" value="1"/>
</dbReference>
<evidence type="ECO:0000256" key="4">
    <source>
        <dbReference type="ARBA" id="ARBA00022840"/>
    </source>
</evidence>
<dbReference type="GO" id="GO:0042802">
    <property type="term" value="F:identical protein binding"/>
    <property type="evidence" value="ECO:0007669"/>
    <property type="project" value="UniProtKB-ARBA"/>
</dbReference>
<dbReference type="GO" id="GO:0005886">
    <property type="term" value="C:plasma membrane"/>
    <property type="evidence" value="ECO:0007669"/>
    <property type="project" value="TreeGrafter"/>
</dbReference>
<dbReference type="Gene3D" id="3.40.50.300">
    <property type="entry name" value="P-loop containing nucleotide triphosphate hydrolases"/>
    <property type="match status" value="1"/>
</dbReference>
<keyword evidence="6" id="KW-0175">Coiled coil</keyword>
<evidence type="ECO:0000256" key="7">
    <source>
        <dbReference type="SAM" id="Phobius"/>
    </source>
</evidence>
<reference evidence="10" key="1">
    <citation type="journal article" date="2017" name="Appl. Environ. Microbiol.">
        <title>Molecular characterization of an Endozoicomonas-like organism causing infection in king scallop Pecten maximus L.</title>
        <authorList>
            <person name="Cano I."/>
            <person name="van Aerle R."/>
            <person name="Ross S."/>
            <person name="Verner-Jeffreys D.W."/>
            <person name="Paley R.K."/>
            <person name="Rimmer G."/>
            <person name="Ryder D."/>
            <person name="Hooper P."/>
            <person name="Stone D."/>
            <person name="Feist S.W."/>
        </authorList>
    </citation>
    <scope>NUCLEOTIDE SEQUENCE</scope>
</reference>
<evidence type="ECO:0000256" key="2">
    <source>
        <dbReference type="ARBA" id="ARBA00022741"/>
    </source>
</evidence>
<dbReference type="GO" id="GO:0004713">
    <property type="term" value="F:protein tyrosine kinase activity"/>
    <property type="evidence" value="ECO:0007669"/>
    <property type="project" value="UniProtKB-KW"/>
</dbReference>
<keyword evidence="1 10" id="KW-0808">Transferase</keyword>
<keyword evidence="4" id="KW-0067">ATP-binding</keyword>
<gene>
    <name evidence="10" type="primary">wzc_2</name>
    <name evidence="10" type="ORF">CI610_03159</name>
</gene>
<accession>A0A2H9T3X6</accession>
<keyword evidence="7" id="KW-0812">Transmembrane</keyword>